<dbReference type="FunFam" id="2.60.40.180:FF:000005">
    <property type="entry name" value="5-hydroxyisourate hydrolase"/>
    <property type="match status" value="1"/>
</dbReference>
<keyword evidence="5 8" id="KW-0659">Purine metabolism</keyword>
<proteinExistence type="inferred from homology"/>
<accession>A0A1Y6BYE5</accession>
<dbReference type="OrthoDB" id="9800909at2"/>
<dbReference type="EC" id="3.5.2.17" evidence="8"/>
<evidence type="ECO:0000313" key="10">
    <source>
        <dbReference type="EMBL" id="SMF27324.1"/>
    </source>
</evidence>
<dbReference type="SUPFAM" id="SSF49472">
    <property type="entry name" value="Transthyretin (synonym: prealbumin)"/>
    <property type="match status" value="1"/>
</dbReference>
<dbReference type="Proteomes" id="UP000192907">
    <property type="component" value="Unassembled WGS sequence"/>
</dbReference>
<organism evidence="10 11">
    <name type="scientific">Pseudobacteriovorax antillogorgiicola</name>
    <dbReference type="NCBI Taxonomy" id="1513793"/>
    <lineage>
        <taxon>Bacteria</taxon>
        <taxon>Pseudomonadati</taxon>
        <taxon>Bdellovibrionota</taxon>
        <taxon>Oligoflexia</taxon>
        <taxon>Oligoflexales</taxon>
        <taxon>Pseudobacteriovoracaceae</taxon>
        <taxon>Pseudobacteriovorax</taxon>
    </lineage>
</organism>
<evidence type="ECO:0000256" key="4">
    <source>
        <dbReference type="ARBA" id="ARBA00011881"/>
    </source>
</evidence>
<evidence type="ECO:0000256" key="8">
    <source>
        <dbReference type="RuleBase" id="RU361270"/>
    </source>
</evidence>
<dbReference type="InterPro" id="IPR023418">
    <property type="entry name" value="Thyroxine_BS"/>
</dbReference>
<comment type="similarity">
    <text evidence="3 8">Belongs to the transthyretin family. 5-hydroxyisourate hydrolase subfamily.</text>
</comment>
<dbReference type="RefSeq" id="WP_132318740.1">
    <property type="nucleotide sequence ID" value="NZ_FWZT01000008.1"/>
</dbReference>
<dbReference type="STRING" id="1513793.SAMN06296036_108211"/>
<evidence type="ECO:0000313" key="11">
    <source>
        <dbReference type="Proteomes" id="UP000192907"/>
    </source>
</evidence>
<dbReference type="InterPro" id="IPR023416">
    <property type="entry name" value="Transthyretin/HIU_hydrolase_d"/>
</dbReference>
<keyword evidence="6 8" id="KW-0378">Hydrolase</keyword>
<keyword evidence="11" id="KW-1185">Reference proteome</keyword>
<dbReference type="PANTHER" id="PTHR10395">
    <property type="entry name" value="URICASE AND TRANSTHYRETIN-RELATED"/>
    <property type="match status" value="1"/>
</dbReference>
<evidence type="ECO:0000256" key="2">
    <source>
        <dbReference type="ARBA" id="ARBA00002704"/>
    </source>
</evidence>
<sequence length="117" mass="12983">MGRLTTHVLDTASGKPAGALLVTLSRISNEQAEQILEIFTNPDGRTDKPLLDGPSFREGTYALSFHVAPYFAAQGTKLPDPPFLDIITIRFSISDKDQHYHVPLLFSPWSYSTYRGS</sequence>
<protein>
    <recommendedName>
        <fullName evidence="8">5-hydroxyisourate hydrolase</fullName>
        <shortName evidence="8">HIU hydrolase</shortName>
        <shortName evidence="8">HIUHase</shortName>
        <ecNumber evidence="8">3.5.2.17</ecNumber>
    </recommendedName>
</protein>
<dbReference type="NCBIfam" id="TIGR02962">
    <property type="entry name" value="hdxy_isourate"/>
    <property type="match status" value="1"/>
</dbReference>
<feature type="binding site" evidence="7">
    <location>
        <position position="7"/>
    </location>
    <ligand>
        <name>substrate</name>
    </ligand>
</feature>
<evidence type="ECO:0000256" key="7">
    <source>
        <dbReference type="PIRSR" id="PIRSR600895-51"/>
    </source>
</evidence>
<dbReference type="InterPro" id="IPR014306">
    <property type="entry name" value="Hydroxyisourate_hydrolase"/>
</dbReference>
<dbReference type="InterPro" id="IPR000895">
    <property type="entry name" value="Transthyretin/HIU_hydrolase"/>
</dbReference>
<dbReference type="PROSITE" id="PS00768">
    <property type="entry name" value="TRANSTHYRETIN_1"/>
    <property type="match status" value="1"/>
</dbReference>
<dbReference type="PANTHER" id="PTHR10395:SF7">
    <property type="entry name" value="5-HYDROXYISOURATE HYDROLASE"/>
    <property type="match status" value="1"/>
</dbReference>
<dbReference type="Gene3D" id="2.60.40.180">
    <property type="entry name" value="Transthyretin/hydroxyisourate hydrolase domain"/>
    <property type="match status" value="1"/>
</dbReference>
<comment type="subunit">
    <text evidence="4 8">Homotetramer.</text>
</comment>
<reference evidence="11" key="1">
    <citation type="submission" date="2017-04" db="EMBL/GenBank/DDBJ databases">
        <authorList>
            <person name="Varghese N."/>
            <person name="Submissions S."/>
        </authorList>
    </citation>
    <scope>NUCLEOTIDE SEQUENCE [LARGE SCALE GENOMIC DNA]</scope>
    <source>
        <strain evidence="11">RKEM611</strain>
    </source>
</reference>
<name>A0A1Y6BYE5_9BACT</name>
<dbReference type="PRINTS" id="PR00189">
    <property type="entry name" value="TRNSTHYRETIN"/>
</dbReference>
<evidence type="ECO:0000256" key="6">
    <source>
        <dbReference type="ARBA" id="ARBA00022801"/>
    </source>
</evidence>
<dbReference type="AlphaFoldDB" id="A0A1Y6BYE5"/>
<evidence type="ECO:0000256" key="5">
    <source>
        <dbReference type="ARBA" id="ARBA00022631"/>
    </source>
</evidence>
<dbReference type="Pfam" id="PF00576">
    <property type="entry name" value="Transthyretin"/>
    <property type="match status" value="1"/>
</dbReference>
<dbReference type="EMBL" id="FWZT01000008">
    <property type="protein sequence ID" value="SMF27324.1"/>
    <property type="molecule type" value="Genomic_DNA"/>
</dbReference>
<dbReference type="CDD" id="cd05822">
    <property type="entry name" value="TLP_HIUase"/>
    <property type="match status" value="1"/>
</dbReference>
<feature type="binding site" evidence="7">
    <location>
        <position position="45"/>
    </location>
    <ligand>
        <name>substrate</name>
    </ligand>
</feature>
<feature type="domain" description="Transthyretin/hydroxyisourate hydrolase" evidence="9">
    <location>
        <begin position="4"/>
        <end position="116"/>
    </location>
</feature>
<comment type="catalytic activity">
    <reaction evidence="1 8">
        <text>5-hydroxyisourate + H2O = 5-hydroxy-2-oxo-4-ureido-2,5-dihydro-1H-imidazole-5-carboxylate + H(+)</text>
        <dbReference type="Rhea" id="RHEA:23736"/>
        <dbReference type="ChEBI" id="CHEBI:15377"/>
        <dbReference type="ChEBI" id="CHEBI:15378"/>
        <dbReference type="ChEBI" id="CHEBI:18072"/>
        <dbReference type="ChEBI" id="CHEBI:58639"/>
        <dbReference type="EC" id="3.5.2.17"/>
    </reaction>
</comment>
<dbReference type="GO" id="GO:0033971">
    <property type="term" value="F:hydroxyisourate hydrolase activity"/>
    <property type="evidence" value="ECO:0007669"/>
    <property type="project" value="UniProtKB-EC"/>
</dbReference>
<dbReference type="InterPro" id="IPR036817">
    <property type="entry name" value="Transthyretin/HIU_hydrolase_sf"/>
</dbReference>
<gene>
    <name evidence="10" type="ORF">SAMN06296036_108211</name>
</gene>
<feature type="binding site" evidence="7">
    <location>
        <position position="114"/>
    </location>
    <ligand>
        <name>substrate</name>
    </ligand>
</feature>
<evidence type="ECO:0000259" key="9">
    <source>
        <dbReference type="Pfam" id="PF00576"/>
    </source>
</evidence>
<dbReference type="GO" id="GO:0006144">
    <property type="term" value="P:purine nucleobase metabolic process"/>
    <property type="evidence" value="ECO:0007669"/>
    <property type="project" value="UniProtKB-KW"/>
</dbReference>
<evidence type="ECO:0000256" key="3">
    <source>
        <dbReference type="ARBA" id="ARBA00009850"/>
    </source>
</evidence>
<evidence type="ECO:0000256" key="1">
    <source>
        <dbReference type="ARBA" id="ARBA00001043"/>
    </source>
</evidence>
<comment type="function">
    <text evidence="2">Catalyzes the hydrolysis of 5-hydroxyisourate (HIU) to 2-oxo-4-hydroxy-4-carboxy-5-ureidoimidazoline (OHCU).</text>
</comment>